<dbReference type="PROSITE" id="PS52038">
    <property type="entry name" value="TOPO_IB_2"/>
    <property type="match status" value="1"/>
</dbReference>
<dbReference type="SUPFAM" id="SSF56349">
    <property type="entry name" value="DNA breaking-rejoining enzymes"/>
    <property type="match status" value="1"/>
</dbReference>
<evidence type="ECO:0000256" key="5">
    <source>
        <dbReference type="ARBA" id="ARBA00023125"/>
    </source>
</evidence>
<evidence type="ECO:0000259" key="9">
    <source>
        <dbReference type="Pfam" id="PF21338"/>
    </source>
</evidence>
<evidence type="ECO:0000256" key="1">
    <source>
        <dbReference type="ARBA" id="ARBA00000213"/>
    </source>
</evidence>
<dbReference type="InterPro" id="IPR011010">
    <property type="entry name" value="DNA_brk_join_enz"/>
</dbReference>
<feature type="region of interest" description="Disordered" evidence="7">
    <location>
        <begin position="1"/>
        <end position="21"/>
    </location>
</feature>
<keyword evidence="11" id="KW-1185">Reference proteome</keyword>
<dbReference type="GO" id="GO:0003917">
    <property type="term" value="F:DNA topoisomerase type I (single strand cut, ATP-independent) activity"/>
    <property type="evidence" value="ECO:0007669"/>
    <property type="project" value="UniProtKB-EC"/>
</dbReference>
<dbReference type="GO" id="GO:0006265">
    <property type="term" value="P:DNA topological change"/>
    <property type="evidence" value="ECO:0007669"/>
    <property type="project" value="InterPro"/>
</dbReference>
<sequence>MSAVALPPSKTTRRRRTRLWSKDPKRSAKVAGLVYTTDDQPGIYRLRHNKSFRYVDADKKPIRDLDTLRRIRSLVIPPAWEKVWISPLDNGHLQATGFDTKGRKQYRYHPDWNAIRNETKFYRLVEFAEVLPKIREQVEKDLRRPGLPYEKVLALIVRLMEKTSIRVGNEEYKKQNGSYGLTTMQDEHADIEGSKVTFRFKGKKGIFHEISLKDKRLAKLIQRCKDVPGEELFQYVDNEGNHRSVGSGDVNTYLREITGEEFTAKDFRTWRGTLGAFEAFQSLGLFDTPTACKRNINRCYDLVAEALGNTRAVSKKYYVHPKVITAYESEKLWGYCEGLDTAASETADPSSLSPLELKVKQLLEATV</sequence>
<feature type="domain" description="DNA topoisomerase IB N-terminal" evidence="9">
    <location>
        <begin position="52"/>
        <end position="99"/>
    </location>
</feature>
<dbReference type="Proteomes" id="UP000239590">
    <property type="component" value="Unassembled WGS sequence"/>
</dbReference>
<reference evidence="11" key="1">
    <citation type="submission" date="2018-02" db="EMBL/GenBank/DDBJ databases">
        <title>Genome sequencing of Solimonas sp. HR-BB.</title>
        <authorList>
            <person name="Lee Y."/>
            <person name="Jeon C.O."/>
        </authorList>
    </citation>
    <scope>NUCLEOTIDE SEQUENCE [LARGE SCALE GENOMIC DNA]</scope>
    <source>
        <strain evidence="11">HR-U</strain>
    </source>
</reference>
<dbReference type="EMBL" id="PTRA01000008">
    <property type="protein sequence ID" value="PQA53725.1"/>
    <property type="molecule type" value="Genomic_DNA"/>
</dbReference>
<dbReference type="InterPro" id="IPR013500">
    <property type="entry name" value="TopoI_cat_euk"/>
</dbReference>
<dbReference type="Gene3D" id="3.90.15.10">
    <property type="entry name" value="Topoisomerase I, Chain A, domain 3"/>
    <property type="match status" value="1"/>
</dbReference>
<feature type="domain" description="DNA topoisomerase I catalytic core eukaryotic-type" evidence="8">
    <location>
        <begin position="115"/>
        <end position="329"/>
    </location>
</feature>
<dbReference type="Gene3D" id="3.30.66.10">
    <property type="entry name" value="DNA topoisomerase I domain"/>
    <property type="match status" value="1"/>
</dbReference>
<keyword evidence="6 10" id="KW-0413">Isomerase</keyword>
<comment type="similarity">
    <text evidence="2">Belongs to the type IB topoisomerase family.</text>
</comment>
<evidence type="ECO:0000313" key="11">
    <source>
        <dbReference type="Proteomes" id="UP000239590"/>
    </source>
</evidence>
<evidence type="ECO:0000313" key="10">
    <source>
        <dbReference type="EMBL" id="PQA53725.1"/>
    </source>
</evidence>
<dbReference type="AlphaFoldDB" id="A0A2S7IFC4"/>
<accession>A0A2S7IFC4</accession>
<organism evidence="10 11">
    <name type="scientific">Siphonobacter curvatus</name>
    <dbReference type="NCBI Taxonomy" id="2094562"/>
    <lineage>
        <taxon>Bacteria</taxon>
        <taxon>Pseudomonadati</taxon>
        <taxon>Bacteroidota</taxon>
        <taxon>Cytophagia</taxon>
        <taxon>Cytophagales</taxon>
        <taxon>Cytophagaceae</taxon>
        <taxon>Siphonobacter</taxon>
    </lineage>
</organism>
<evidence type="ECO:0000259" key="8">
    <source>
        <dbReference type="Pfam" id="PF01028"/>
    </source>
</evidence>
<dbReference type="InterPro" id="IPR049331">
    <property type="entry name" value="Top1B_N_bact"/>
</dbReference>
<dbReference type="OrthoDB" id="9778962at2"/>
<protein>
    <recommendedName>
        <fullName evidence="3">DNA topoisomerase</fullName>
        <ecNumber evidence="3">5.6.2.1</ecNumber>
    </recommendedName>
</protein>
<evidence type="ECO:0000256" key="2">
    <source>
        <dbReference type="ARBA" id="ARBA00006645"/>
    </source>
</evidence>
<dbReference type="PRINTS" id="PR00416">
    <property type="entry name" value="EUTPISMRASEI"/>
</dbReference>
<proteinExistence type="inferred from homology"/>
<keyword evidence="5" id="KW-0238">DNA-binding</keyword>
<dbReference type="SUPFAM" id="SSF55869">
    <property type="entry name" value="DNA topoisomerase I domain"/>
    <property type="match status" value="1"/>
</dbReference>
<evidence type="ECO:0000256" key="3">
    <source>
        <dbReference type="ARBA" id="ARBA00012891"/>
    </source>
</evidence>
<evidence type="ECO:0000256" key="4">
    <source>
        <dbReference type="ARBA" id="ARBA00023029"/>
    </source>
</evidence>
<dbReference type="InterPro" id="IPR001631">
    <property type="entry name" value="TopoI"/>
</dbReference>
<dbReference type="InterPro" id="IPR035447">
    <property type="entry name" value="DNA_topo_I_N_sf"/>
</dbReference>
<dbReference type="Pfam" id="PF21338">
    <property type="entry name" value="Top1B_N_bact"/>
    <property type="match status" value="1"/>
</dbReference>
<dbReference type="InterPro" id="IPR014711">
    <property type="entry name" value="TopoI_cat_a-hlx-sub_euk"/>
</dbReference>
<dbReference type="EC" id="5.6.2.1" evidence="3"/>
<evidence type="ECO:0000256" key="6">
    <source>
        <dbReference type="ARBA" id="ARBA00023235"/>
    </source>
</evidence>
<evidence type="ECO:0000256" key="7">
    <source>
        <dbReference type="SAM" id="MobiDB-lite"/>
    </source>
</evidence>
<comment type="caution">
    <text evidence="10">The sequence shown here is derived from an EMBL/GenBank/DDBJ whole genome shotgun (WGS) entry which is preliminary data.</text>
</comment>
<dbReference type="GO" id="GO:0003677">
    <property type="term" value="F:DNA binding"/>
    <property type="evidence" value="ECO:0007669"/>
    <property type="project" value="UniProtKB-KW"/>
</dbReference>
<keyword evidence="4" id="KW-0799">Topoisomerase</keyword>
<dbReference type="RefSeq" id="WP_104715891.1">
    <property type="nucleotide sequence ID" value="NZ_PTRA01000008.1"/>
</dbReference>
<name>A0A2S7IFC4_9BACT</name>
<dbReference type="Gene3D" id="1.10.132.120">
    <property type="match status" value="1"/>
</dbReference>
<dbReference type="Pfam" id="PF01028">
    <property type="entry name" value="Topoisom_I"/>
    <property type="match status" value="1"/>
</dbReference>
<gene>
    <name evidence="10" type="ORF">C5O19_23920</name>
</gene>
<comment type="catalytic activity">
    <reaction evidence="1">
        <text>ATP-independent breakage of single-stranded DNA, followed by passage and rejoining.</text>
        <dbReference type="EC" id="5.6.2.1"/>
    </reaction>
</comment>